<keyword evidence="3" id="KW-1133">Transmembrane helix</keyword>
<keyword evidence="4" id="KW-0472">Membrane</keyword>
<proteinExistence type="predicted"/>
<name>A0A1X0BW73_MYCCF</name>
<evidence type="ECO:0000256" key="4">
    <source>
        <dbReference type="ARBA" id="ARBA00023136"/>
    </source>
</evidence>
<dbReference type="InterPro" id="IPR007318">
    <property type="entry name" value="Phopholipid_MeTrfase"/>
</dbReference>
<protein>
    <submittedName>
        <fullName evidence="5">Membrane protein</fullName>
    </submittedName>
</protein>
<dbReference type="OrthoDB" id="7203053at2"/>
<dbReference type="RefSeq" id="WP_083001831.1">
    <property type="nucleotide sequence ID" value="NZ_AP022591.1"/>
</dbReference>
<dbReference type="InterPro" id="IPR052527">
    <property type="entry name" value="Metal_cation-efflux_comp"/>
</dbReference>
<gene>
    <name evidence="5" type="ORF">MCEL_45320</name>
</gene>
<comment type="subcellular location">
    <subcellularLocation>
        <location evidence="1">Endomembrane system</location>
        <topology evidence="1">Multi-pass membrane protein</topology>
    </subcellularLocation>
</comment>
<dbReference type="Proteomes" id="UP000466431">
    <property type="component" value="Chromosome"/>
</dbReference>
<accession>A0A1X0BW73</accession>
<keyword evidence="2" id="KW-0812">Transmembrane</keyword>
<dbReference type="EMBL" id="AP022591">
    <property type="protein sequence ID" value="BBY46237.1"/>
    <property type="molecule type" value="Genomic_DNA"/>
</dbReference>
<organism evidence="5 6">
    <name type="scientific">Mycolicibacterium celeriflavum</name>
    <name type="common">Mycobacterium celeriflavum</name>
    <dbReference type="NCBI Taxonomy" id="1249101"/>
    <lineage>
        <taxon>Bacteria</taxon>
        <taxon>Bacillati</taxon>
        <taxon>Actinomycetota</taxon>
        <taxon>Actinomycetes</taxon>
        <taxon>Mycobacteriales</taxon>
        <taxon>Mycobacteriaceae</taxon>
        <taxon>Mycolicibacterium</taxon>
    </lineage>
</organism>
<dbReference type="GO" id="GO:0012505">
    <property type="term" value="C:endomembrane system"/>
    <property type="evidence" value="ECO:0007669"/>
    <property type="project" value="UniProtKB-SubCell"/>
</dbReference>
<reference evidence="5 6" key="1">
    <citation type="journal article" date="2019" name="Emerg. Microbes Infect.">
        <title>Comprehensive subspecies identification of 175 nontuberculous mycobacteria species based on 7547 genomic profiles.</title>
        <authorList>
            <person name="Matsumoto Y."/>
            <person name="Kinjo T."/>
            <person name="Motooka D."/>
            <person name="Nabeya D."/>
            <person name="Jung N."/>
            <person name="Uechi K."/>
            <person name="Horii T."/>
            <person name="Iida T."/>
            <person name="Fujita J."/>
            <person name="Nakamura S."/>
        </authorList>
    </citation>
    <scope>NUCLEOTIDE SEQUENCE [LARGE SCALE GENOMIC DNA]</scope>
    <source>
        <strain evidence="5 6">JCM 18439</strain>
    </source>
</reference>
<dbReference type="Gene3D" id="1.20.120.1630">
    <property type="match status" value="1"/>
</dbReference>
<dbReference type="AlphaFoldDB" id="A0A1X0BW73"/>
<evidence type="ECO:0000313" key="5">
    <source>
        <dbReference type="EMBL" id="BBY46237.1"/>
    </source>
</evidence>
<dbReference type="KEGG" id="mcee:MCEL_45320"/>
<dbReference type="PANTHER" id="PTHR43847:SF1">
    <property type="entry name" value="BLL3993 PROTEIN"/>
    <property type="match status" value="1"/>
</dbReference>
<evidence type="ECO:0000256" key="2">
    <source>
        <dbReference type="ARBA" id="ARBA00022692"/>
    </source>
</evidence>
<evidence type="ECO:0000256" key="1">
    <source>
        <dbReference type="ARBA" id="ARBA00004127"/>
    </source>
</evidence>
<dbReference type="Pfam" id="PF04191">
    <property type="entry name" value="PEMT"/>
    <property type="match status" value="1"/>
</dbReference>
<dbReference type="PANTHER" id="PTHR43847">
    <property type="entry name" value="BLL3993 PROTEIN"/>
    <property type="match status" value="1"/>
</dbReference>
<evidence type="ECO:0000256" key="3">
    <source>
        <dbReference type="ARBA" id="ARBA00022989"/>
    </source>
</evidence>
<evidence type="ECO:0000313" key="6">
    <source>
        <dbReference type="Proteomes" id="UP000466431"/>
    </source>
</evidence>
<dbReference type="STRING" id="1249101.BST21_10260"/>
<sequence length="224" mass="24461">MKTTVQASVTSLAGFVVFGLLVFGFAGTFDYWRGWAFIAVFATATLIPSGYLARRNPEALRRRMQAGPQAETRPLQKLVIAIAFISMGAMIAVSALDFRFGWSSVPAVVSIVGLVLVAGGLTIAMLVTIQNDYAAANVTVESGQQLSSTGWYGFVRHPMYFGNVILMIGVPLALGSWWGLVFVPVGLAVLVLRIGDEEALLTRDLAGYREYTQKVRYRLVPYVW</sequence>
<keyword evidence="6" id="KW-1185">Reference proteome</keyword>